<organism evidence="4 5">
    <name type="scientific">Chaetoceros tenuissimus</name>
    <dbReference type="NCBI Taxonomy" id="426638"/>
    <lineage>
        <taxon>Eukaryota</taxon>
        <taxon>Sar</taxon>
        <taxon>Stramenopiles</taxon>
        <taxon>Ochrophyta</taxon>
        <taxon>Bacillariophyta</taxon>
        <taxon>Coscinodiscophyceae</taxon>
        <taxon>Chaetocerotophycidae</taxon>
        <taxon>Chaetocerotales</taxon>
        <taxon>Chaetocerotaceae</taxon>
        <taxon>Chaetoceros</taxon>
    </lineage>
</organism>
<dbReference type="EMBL" id="BLLK01000022">
    <property type="protein sequence ID" value="GFH45968.1"/>
    <property type="molecule type" value="Genomic_DNA"/>
</dbReference>
<name>A0AAD3CHJ4_9STRA</name>
<dbReference type="Pfam" id="PF01494">
    <property type="entry name" value="FAD_binding_3"/>
    <property type="match status" value="1"/>
</dbReference>
<accession>A0AAD3CHJ4</accession>
<gene>
    <name evidence="4" type="ORF">CTEN210_02442</name>
</gene>
<dbReference type="AlphaFoldDB" id="A0AAD3CHJ4"/>
<dbReference type="Gene3D" id="3.50.50.60">
    <property type="entry name" value="FAD/NAD(P)-binding domain"/>
    <property type="match status" value="1"/>
</dbReference>
<evidence type="ECO:0000259" key="3">
    <source>
        <dbReference type="Pfam" id="PF01494"/>
    </source>
</evidence>
<dbReference type="Proteomes" id="UP001054902">
    <property type="component" value="Unassembled WGS sequence"/>
</dbReference>
<sequence length="449" mass="49871">MKQSYFLIPYLNFVALILGPVNFAIGASVPKFDVAVIGSGPAGLAASIGIRRAMGDISLAVFERSSELREVGGQVGLTSPAFNALKALDPSGTLETNVIKGGQQRKTFRMLDMNDSVVTENAVDPDSKQVVIAWFQLQKVLKSFLSQNTCLASKEEKGDDFLYLGKELESLEEKDDCVHLKFRCGYECFAKIVIGADGNLSQVRSILFEDEVFPEYAGSCIWRMFLRGSYDQIELGESNVWTGDGKVLAIQKMGTEGDMRLYVSGQCGWPKDELHVLDRKRYIGVEDGGETGGTQSNQDRLERFLKSFEGFPSKVLDFAKEHYDSASILEHPIYFRPVNRPWGVGRVTLIGDAAHMIPPNMAMGTPLAFEDSVSLAHALRLHGLNPEALREYEKERQPRVNKIAYAAIKASGLYYQEKDESANPFKMNDKDLFSYIMSYSQDDVPSSLS</sequence>
<feature type="domain" description="FAD-binding" evidence="3">
    <location>
        <begin position="338"/>
        <end position="404"/>
    </location>
</feature>
<dbReference type="GO" id="GO:0071949">
    <property type="term" value="F:FAD binding"/>
    <property type="evidence" value="ECO:0007669"/>
    <property type="project" value="InterPro"/>
</dbReference>
<protein>
    <submittedName>
        <fullName evidence="4">FAD/NAD(P)-binding domain-containing protein</fullName>
    </submittedName>
</protein>
<comment type="caution">
    <text evidence="4">The sequence shown here is derived from an EMBL/GenBank/DDBJ whole genome shotgun (WGS) entry which is preliminary data.</text>
</comment>
<dbReference type="InterPro" id="IPR036188">
    <property type="entry name" value="FAD/NAD-bd_sf"/>
</dbReference>
<keyword evidence="1" id="KW-0560">Oxidoreductase</keyword>
<dbReference type="PANTHER" id="PTHR13789">
    <property type="entry name" value="MONOOXYGENASE"/>
    <property type="match status" value="1"/>
</dbReference>
<reference evidence="4 5" key="1">
    <citation type="journal article" date="2021" name="Sci. Rep.">
        <title>The genome of the diatom Chaetoceros tenuissimus carries an ancient integrated fragment of an extant virus.</title>
        <authorList>
            <person name="Hongo Y."/>
            <person name="Kimura K."/>
            <person name="Takaki Y."/>
            <person name="Yoshida Y."/>
            <person name="Baba S."/>
            <person name="Kobayashi G."/>
            <person name="Nagasaki K."/>
            <person name="Hano T."/>
            <person name="Tomaru Y."/>
        </authorList>
    </citation>
    <scope>NUCLEOTIDE SEQUENCE [LARGE SCALE GENOMIC DNA]</scope>
    <source>
        <strain evidence="4 5">NIES-3715</strain>
    </source>
</reference>
<evidence type="ECO:0000256" key="1">
    <source>
        <dbReference type="ARBA" id="ARBA00023002"/>
    </source>
</evidence>
<dbReference type="PRINTS" id="PR00420">
    <property type="entry name" value="RNGMNOXGNASE"/>
</dbReference>
<dbReference type="InterPro" id="IPR002938">
    <property type="entry name" value="FAD-bd"/>
</dbReference>
<dbReference type="PANTHER" id="PTHR13789:SF309">
    <property type="entry name" value="PUTATIVE (AFU_ORTHOLOGUE AFUA_6G14510)-RELATED"/>
    <property type="match status" value="1"/>
</dbReference>
<keyword evidence="2" id="KW-0503">Monooxygenase</keyword>
<dbReference type="SUPFAM" id="SSF51905">
    <property type="entry name" value="FAD/NAD(P)-binding domain"/>
    <property type="match status" value="1"/>
</dbReference>
<keyword evidence="5" id="KW-1185">Reference proteome</keyword>
<dbReference type="InterPro" id="IPR050493">
    <property type="entry name" value="FAD-dep_Monooxygenase_BioMet"/>
</dbReference>
<dbReference type="GO" id="GO:0004497">
    <property type="term" value="F:monooxygenase activity"/>
    <property type="evidence" value="ECO:0007669"/>
    <property type="project" value="UniProtKB-KW"/>
</dbReference>
<evidence type="ECO:0000256" key="2">
    <source>
        <dbReference type="ARBA" id="ARBA00023033"/>
    </source>
</evidence>
<evidence type="ECO:0000313" key="5">
    <source>
        <dbReference type="Proteomes" id="UP001054902"/>
    </source>
</evidence>
<proteinExistence type="predicted"/>
<evidence type="ECO:0000313" key="4">
    <source>
        <dbReference type="EMBL" id="GFH45968.1"/>
    </source>
</evidence>